<keyword evidence="3" id="KW-1185">Reference proteome</keyword>
<reference evidence="2 3" key="1">
    <citation type="journal article" date="2018" name="Front. Microbiol.">
        <title>Genome-Wide Analysis of Corynespora cassiicola Leaf Fall Disease Putative Effectors.</title>
        <authorList>
            <person name="Lopez D."/>
            <person name="Ribeiro S."/>
            <person name="Label P."/>
            <person name="Fumanal B."/>
            <person name="Venisse J.S."/>
            <person name="Kohler A."/>
            <person name="de Oliveira R.R."/>
            <person name="Labutti K."/>
            <person name="Lipzen A."/>
            <person name="Lail K."/>
            <person name="Bauer D."/>
            <person name="Ohm R.A."/>
            <person name="Barry K.W."/>
            <person name="Spatafora J."/>
            <person name="Grigoriev I.V."/>
            <person name="Martin F.M."/>
            <person name="Pujade-Renaud V."/>
        </authorList>
    </citation>
    <scope>NUCLEOTIDE SEQUENCE [LARGE SCALE GENOMIC DNA]</scope>
    <source>
        <strain evidence="2 3">Philippines</strain>
    </source>
</reference>
<dbReference type="InterPro" id="IPR000073">
    <property type="entry name" value="AB_hydrolase_1"/>
</dbReference>
<evidence type="ECO:0000313" key="2">
    <source>
        <dbReference type="EMBL" id="PSN70188.1"/>
    </source>
</evidence>
<dbReference type="AlphaFoldDB" id="A0A2T2NYM9"/>
<feature type="domain" description="AB hydrolase-1" evidence="1">
    <location>
        <begin position="102"/>
        <end position="390"/>
    </location>
</feature>
<dbReference type="EMBL" id="KZ678132">
    <property type="protein sequence ID" value="PSN70188.1"/>
    <property type="molecule type" value="Genomic_DNA"/>
</dbReference>
<dbReference type="Gene3D" id="3.40.50.1820">
    <property type="entry name" value="alpha/beta hydrolase"/>
    <property type="match status" value="1"/>
</dbReference>
<dbReference type="SUPFAM" id="SSF53474">
    <property type="entry name" value="alpha/beta-Hydrolases"/>
    <property type="match status" value="1"/>
</dbReference>
<name>A0A2T2NYM9_CORCC</name>
<dbReference type="GO" id="GO:0016787">
    <property type="term" value="F:hydrolase activity"/>
    <property type="evidence" value="ECO:0007669"/>
    <property type="project" value="UniProtKB-KW"/>
</dbReference>
<dbReference type="PANTHER" id="PTHR43194">
    <property type="entry name" value="HYDROLASE ALPHA/BETA FOLD FAMILY"/>
    <property type="match status" value="1"/>
</dbReference>
<gene>
    <name evidence="2" type="ORF">BS50DRAFT_571480</name>
</gene>
<evidence type="ECO:0000313" key="3">
    <source>
        <dbReference type="Proteomes" id="UP000240883"/>
    </source>
</evidence>
<dbReference type="Pfam" id="PF12697">
    <property type="entry name" value="Abhydrolase_6"/>
    <property type="match status" value="1"/>
</dbReference>
<accession>A0A2T2NYM9</accession>
<sequence>MATLRDLAASRLNSPTPHLWWILGAAASVGSLLALRYSGSSLSAKEPQTIPSPRDAVLQLLERDQHARLPYPPDALPGARDVSSPYGSIRVYEWGPESGEKVLLIHGISTPSIALASLARKLVAKGCRVMLFDLFSRGYSSGPSPHTHRYDSALYTSQILLCLSSSPLHWSQFTLIGYSLGGAIAADFTSYMPHLIANLVLVAPGGLIRTSHITWKSRMLYSTSGIVPEGLVERLVAQRLWSGPETARSIEPEPDVQAEAGEKGGLRTAAVYASSTFTLLPEHPQCTASNVVDWQILHHKGFVPAFISSIRYAPVHDQHHRWRALGENVAMQRGPLKKVHLVLGETDPIIVVDEVIEDAQAALGQDNAVFHVIKGAGHNVAFENAEDIARIVEAMLVQPGDAA</sequence>
<organism evidence="2 3">
    <name type="scientific">Corynespora cassiicola Philippines</name>
    <dbReference type="NCBI Taxonomy" id="1448308"/>
    <lineage>
        <taxon>Eukaryota</taxon>
        <taxon>Fungi</taxon>
        <taxon>Dikarya</taxon>
        <taxon>Ascomycota</taxon>
        <taxon>Pezizomycotina</taxon>
        <taxon>Dothideomycetes</taxon>
        <taxon>Pleosporomycetidae</taxon>
        <taxon>Pleosporales</taxon>
        <taxon>Corynesporascaceae</taxon>
        <taxon>Corynespora</taxon>
    </lineage>
</organism>
<dbReference type="PANTHER" id="PTHR43194:SF2">
    <property type="entry name" value="PEROXISOMAL MEMBRANE PROTEIN LPX1"/>
    <property type="match status" value="1"/>
</dbReference>
<evidence type="ECO:0000259" key="1">
    <source>
        <dbReference type="Pfam" id="PF12697"/>
    </source>
</evidence>
<dbReference type="Proteomes" id="UP000240883">
    <property type="component" value="Unassembled WGS sequence"/>
</dbReference>
<dbReference type="InterPro" id="IPR029058">
    <property type="entry name" value="AB_hydrolase_fold"/>
</dbReference>
<dbReference type="InterPro" id="IPR050228">
    <property type="entry name" value="Carboxylesterase_BioH"/>
</dbReference>
<proteinExistence type="predicted"/>
<protein>
    <submittedName>
        <fullName evidence="2">Alpha/beta-hydrolase</fullName>
    </submittedName>
</protein>
<dbReference type="OrthoDB" id="408373at2759"/>
<keyword evidence="2" id="KW-0378">Hydrolase</keyword>
<dbReference type="STRING" id="1448308.A0A2T2NYM9"/>